<dbReference type="GO" id="GO:0005886">
    <property type="term" value="C:plasma membrane"/>
    <property type="evidence" value="ECO:0007669"/>
    <property type="project" value="TreeGrafter"/>
</dbReference>
<accession>A0AAN8Q004</accession>
<dbReference type="InterPro" id="IPR040445">
    <property type="entry name" value="Kir_TM"/>
</dbReference>
<evidence type="ECO:0000256" key="6">
    <source>
        <dbReference type="ARBA" id="ARBA00022958"/>
    </source>
</evidence>
<dbReference type="Proteomes" id="UP001347796">
    <property type="component" value="Unassembled WGS sequence"/>
</dbReference>
<dbReference type="Gene3D" id="1.10.287.70">
    <property type="match status" value="1"/>
</dbReference>
<evidence type="ECO:0000256" key="10">
    <source>
        <dbReference type="ARBA" id="ARBA00023303"/>
    </source>
</evidence>
<dbReference type="GO" id="GO:0034765">
    <property type="term" value="P:regulation of monoatomic ion transmembrane transport"/>
    <property type="evidence" value="ECO:0007669"/>
    <property type="project" value="TreeGrafter"/>
</dbReference>
<dbReference type="InterPro" id="IPR014756">
    <property type="entry name" value="Ig_E-set"/>
</dbReference>
<feature type="site" description="Role in the control of polyamine-mediated channel gating and in the blocking by intracellular magnesium" evidence="11">
    <location>
        <position position="176"/>
    </location>
</feature>
<keyword evidence="2 12" id="KW-0813">Transport</keyword>
<reference evidence="17 18" key="1">
    <citation type="submission" date="2024-01" db="EMBL/GenBank/DDBJ databases">
        <title>The genome of the rayed Mediterranean limpet Patella caerulea (Linnaeus, 1758).</title>
        <authorList>
            <person name="Anh-Thu Weber A."/>
            <person name="Halstead-Nussloch G."/>
        </authorList>
    </citation>
    <scope>NUCLEOTIDE SEQUENCE [LARGE SCALE GENOMIC DNA]</scope>
    <source>
        <strain evidence="17">AATW-2023a</strain>
        <tissue evidence="17">Whole specimen</tissue>
    </source>
</reference>
<proteinExistence type="inferred from homology"/>
<keyword evidence="5 12" id="KW-0851">Voltage-gated channel</keyword>
<feature type="compositionally biased region" description="Polar residues" evidence="13">
    <location>
        <begin position="404"/>
        <end position="425"/>
    </location>
</feature>
<evidence type="ECO:0000256" key="1">
    <source>
        <dbReference type="ARBA" id="ARBA00004141"/>
    </source>
</evidence>
<dbReference type="SUPFAM" id="SSF81296">
    <property type="entry name" value="E set domains"/>
    <property type="match status" value="1"/>
</dbReference>
<feature type="domain" description="Inward rectifier potassium channel C-terminal" evidence="16">
    <location>
        <begin position="197"/>
        <end position="368"/>
    </location>
</feature>
<evidence type="ECO:0000256" key="5">
    <source>
        <dbReference type="ARBA" id="ARBA00022882"/>
    </source>
</evidence>
<evidence type="ECO:0000256" key="8">
    <source>
        <dbReference type="ARBA" id="ARBA00023065"/>
    </source>
</evidence>
<dbReference type="GO" id="GO:0005242">
    <property type="term" value="F:inward rectifier potassium channel activity"/>
    <property type="evidence" value="ECO:0007669"/>
    <property type="project" value="InterPro"/>
</dbReference>
<evidence type="ECO:0000256" key="3">
    <source>
        <dbReference type="ARBA" id="ARBA00022538"/>
    </source>
</evidence>
<sequence length="425" mass="49698">MTNESGLKVNIYEDDPRWEEYKFQKLKQNSMDQGKKTKWGRKLKPRRNLIRKEGQCNVAYRGIPNKRMRFLKDFYVTLLDMQWRWATLSLFGGFLTSYFVFGFIYWLVCYTHGDFHNLGNADWVPCIEKVTSFWDCFLFSIETQSTVGYGTLYPQPTCPVTIPLVYLQMTLGFIVETVILGFMFVKFARPKYRRHTLLFSRSACISKENGALSLQIRVGDMRRTHLIQTRVQAMLVRKHISEERQVYPLYQHKLDVNANGMEDNLYLMYPVVVRHVIDENSPLWTTKPEELCLDKFEIIVVLEGTIESTGELCQARTSYSAKEILWGHRFARMEEYDERNEIWCVDFVRFDNVVPQPTPRCSPQEMEELYGRTKLQLAEKSAKKASLRRQRPRCDRISIGSVDSDFSTASEDNSDVTIQTTADVS</sequence>
<dbReference type="InterPro" id="IPR041647">
    <property type="entry name" value="IRK_C"/>
</dbReference>
<dbReference type="GO" id="GO:1990573">
    <property type="term" value="P:potassium ion import across plasma membrane"/>
    <property type="evidence" value="ECO:0007669"/>
    <property type="project" value="TreeGrafter"/>
</dbReference>
<feature type="region of interest" description="Disordered" evidence="13">
    <location>
        <begin position="403"/>
        <end position="425"/>
    </location>
</feature>
<organism evidence="17 18">
    <name type="scientific">Patella caerulea</name>
    <name type="common">Rayed Mediterranean limpet</name>
    <dbReference type="NCBI Taxonomy" id="87958"/>
    <lineage>
        <taxon>Eukaryota</taxon>
        <taxon>Metazoa</taxon>
        <taxon>Spiralia</taxon>
        <taxon>Lophotrochozoa</taxon>
        <taxon>Mollusca</taxon>
        <taxon>Gastropoda</taxon>
        <taxon>Patellogastropoda</taxon>
        <taxon>Patelloidea</taxon>
        <taxon>Patellidae</taxon>
        <taxon>Patella</taxon>
    </lineage>
</organism>
<feature type="transmembrane region" description="Helical" evidence="14">
    <location>
        <begin position="164"/>
        <end position="185"/>
    </location>
</feature>
<dbReference type="Pfam" id="PF01007">
    <property type="entry name" value="IRK"/>
    <property type="match status" value="1"/>
</dbReference>
<keyword evidence="7 14" id="KW-1133">Transmembrane helix</keyword>
<evidence type="ECO:0000256" key="7">
    <source>
        <dbReference type="ARBA" id="ARBA00022989"/>
    </source>
</evidence>
<name>A0AAN8Q004_PATCE</name>
<dbReference type="SUPFAM" id="SSF81324">
    <property type="entry name" value="Voltage-gated potassium channels"/>
    <property type="match status" value="1"/>
</dbReference>
<keyword evidence="9 14" id="KW-0472">Membrane</keyword>
<evidence type="ECO:0000313" key="17">
    <source>
        <dbReference type="EMBL" id="KAK6190819.1"/>
    </source>
</evidence>
<dbReference type="PRINTS" id="PR01320">
    <property type="entry name" value="KIRCHANNEL"/>
</dbReference>
<dbReference type="InterPro" id="IPR016449">
    <property type="entry name" value="K_chnl_inward-rec_Kir"/>
</dbReference>
<dbReference type="InterPro" id="IPR013518">
    <property type="entry name" value="K_chnl_inward-rec_Kir_cyto"/>
</dbReference>
<dbReference type="PANTHER" id="PTHR11767:SF102">
    <property type="entry name" value="INWARDLY RECTIFYING POTASSIUM CHANNEL 1, ISOFORM F"/>
    <property type="match status" value="1"/>
</dbReference>
<keyword evidence="3 12" id="KW-0633">Potassium transport</keyword>
<evidence type="ECO:0000256" key="11">
    <source>
        <dbReference type="PIRSR" id="PIRSR005465-1"/>
    </source>
</evidence>
<evidence type="ECO:0000256" key="12">
    <source>
        <dbReference type="RuleBase" id="RU003822"/>
    </source>
</evidence>
<comment type="similarity">
    <text evidence="12">Belongs to the inward rectifier-type potassium channel (TC 1.A.2.1) family.</text>
</comment>
<evidence type="ECO:0000313" key="18">
    <source>
        <dbReference type="Proteomes" id="UP001347796"/>
    </source>
</evidence>
<evidence type="ECO:0000256" key="4">
    <source>
        <dbReference type="ARBA" id="ARBA00022692"/>
    </source>
</evidence>
<comment type="subcellular location">
    <subcellularLocation>
        <location evidence="1 12">Membrane</location>
        <topology evidence="1 12">Multi-pass membrane protein</topology>
    </subcellularLocation>
</comment>
<keyword evidence="6 12" id="KW-0630">Potassium</keyword>
<dbReference type="EMBL" id="JAZGQO010000002">
    <property type="protein sequence ID" value="KAK6190819.1"/>
    <property type="molecule type" value="Genomic_DNA"/>
</dbReference>
<evidence type="ECO:0000259" key="16">
    <source>
        <dbReference type="Pfam" id="PF17655"/>
    </source>
</evidence>
<keyword evidence="10 12" id="KW-0407">Ion channel</keyword>
<keyword evidence="18" id="KW-1185">Reference proteome</keyword>
<evidence type="ECO:0000256" key="14">
    <source>
        <dbReference type="SAM" id="Phobius"/>
    </source>
</evidence>
<keyword evidence="4 12" id="KW-0812">Transmembrane</keyword>
<evidence type="ECO:0000256" key="2">
    <source>
        <dbReference type="ARBA" id="ARBA00022448"/>
    </source>
</evidence>
<evidence type="ECO:0000259" key="15">
    <source>
        <dbReference type="Pfam" id="PF01007"/>
    </source>
</evidence>
<protein>
    <submittedName>
        <fullName evidence="17">Uncharacterized protein</fullName>
    </submittedName>
</protein>
<feature type="domain" description="Potassium channel inwardly rectifying transmembrane" evidence="15">
    <location>
        <begin position="50"/>
        <end position="190"/>
    </location>
</feature>
<keyword evidence="8 12" id="KW-0406">Ion transport</keyword>
<dbReference type="Gene3D" id="2.60.40.1400">
    <property type="entry name" value="G protein-activated inward rectifier potassium channel 1"/>
    <property type="match status" value="1"/>
</dbReference>
<dbReference type="Pfam" id="PF17655">
    <property type="entry name" value="IRK_C"/>
    <property type="match status" value="1"/>
</dbReference>
<dbReference type="PIRSF" id="PIRSF005465">
    <property type="entry name" value="GIRK_kir"/>
    <property type="match status" value="1"/>
</dbReference>
<feature type="transmembrane region" description="Helical" evidence="14">
    <location>
        <begin position="85"/>
        <end position="108"/>
    </location>
</feature>
<comment type="caution">
    <text evidence="17">The sequence shown here is derived from an EMBL/GenBank/DDBJ whole genome shotgun (WGS) entry which is preliminary data.</text>
</comment>
<dbReference type="PANTHER" id="PTHR11767">
    <property type="entry name" value="INWARD RECTIFIER POTASSIUM CHANNEL"/>
    <property type="match status" value="1"/>
</dbReference>
<evidence type="ECO:0000256" key="9">
    <source>
        <dbReference type="ARBA" id="ARBA00023136"/>
    </source>
</evidence>
<gene>
    <name evidence="17" type="ORF">SNE40_002600</name>
</gene>
<dbReference type="AlphaFoldDB" id="A0AAN8Q004"/>
<dbReference type="GO" id="GO:0034702">
    <property type="term" value="C:monoatomic ion channel complex"/>
    <property type="evidence" value="ECO:0007669"/>
    <property type="project" value="UniProtKB-KW"/>
</dbReference>
<evidence type="ECO:0000256" key="13">
    <source>
        <dbReference type="SAM" id="MobiDB-lite"/>
    </source>
</evidence>